<dbReference type="EMBL" id="FWFO01000003">
    <property type="protein sequence ID" value="SLN63086.1"/>
    <property type="molecule type" value="Genomic_DNA"/>
</dbReference>
<keyword evidence="2" id="KW-1185">Reference proteome</keyword>
<dbReference type="Proteomes" id="UP000193077">
    <property type="component" value="Unassembled WGS sequence"/>
</dbReference>
<dbReference type="AlphaFoldDB" id="A0A1Y5TGE4"/>
<protein>
    <submittedName>
        <fullName evidence="1">Uncharacterized protein</fullName>
    </submittedName>
</protein>
<evidence type="ECO:0000313" key="2">
    <source>
        <dbReference type="Proteomes" id="UP000193077"/>
    </source>
</evidence>
<dbReference type="RefSeq" id="WP_085797178.1">
    <property type="nucleotide sequence ID" value="NZ_FWFO01000003.1"/>
</dbReference>
<accession>A0A1Y5TGE4</accession>
<proteinExistence type="predicted"/>
<dbReference type="Pfam" id="PF09601">
    <property type="entry name" value="DUF2459"/>
    <property type="match status" value="1"/>
</dbReference>
<organism evidence="1 2">
    <name type="scientific">Falsiruegeria litorea R37</name>
    <dbReference type="NCBI Taxonomy" id="1200284"/>
    <lineage>
        <taxon>Bacteria</taxon>
        <taxon>Pseudomonadati</taxon>
        <taxon>Pseudomonadota</taxon>
        <taxon>Alphaproteobacteria</taxon>
        <taxon>Rhodobacterales</taxon>
        <taxon>Roseobacteraceae</taxon>
        <taxon>Falsiruegeria</taxon>
    </lineage>
</organism>
<sequence>MVRTALWLVLALVAFPVLYGLAATAGALVNLADGQLDREGETEILLVSGQIHYDFLLPLTPLTRRQFARLAKYGQPLNHPDAQWLLIGWGAREFYTTTGNYSDVSAKAVMRGIFGDTSVIRTDVLGRLTPKVDALRDAGHPFGAWVPLPFSVSLSHRMFLQSEY</sequence>
<dbReference type="OrthoDB" id="211174at2"/>
<name>A0A1Y5TGE4_9RHOB</name>
<reference evidence="1 2" key="1">
    <citation type="submission" date="2017-03" db="EMBL/GenBank/DDBJ databases">
        <authorList>
            <person name="Afonso C.L."/>
            <person name="Miller P.J."/>
            <person name="Scott M.A."/>
            <person name="Spackman E."/>
            <person name="Goraichik I."/>
            <person name="Dimitrov K.M."/>
            <person name="Suarez D.L."/>
            <person name="Swayne D.E."/>
        </authorList>
    </citation>
    <scope>NUCLEOTIDE SEQUENCE [LARGE SCALE GENOMIC DNA]</scope>
    <source>
        <strain evidence="1 2">CECT 7639</strain>
    </source>
</reference>
<evidence type="ECO:0000313" key="1">
    <source>
        <dbReference type="EMBL" id="SLN63086.1"/>
    </source>
</evidence>
<gene>
    <name evidence="1" type="ORF">TRL7639_03540</name>
</gene>
<dbReference type="InterPro" id="IPR011727">
    <property type="entry name" value="CHP02117"/>
</dbReference>